<dbReference type="GO" id="GO:0005886">
    <property type="term" value="C:plasma membrane"/>
    <property type="evidence" value="ECO:0007669"/>
    <property type="project" value="UniProtKB-SubCell"/>
</dbReference>
<dbReference type="Proteomes" id="UP000176349">
    <property type="component" value="Unassembled WGS sequence"/>
</dbReference>
<protein>
    <recommendedName>
        <fullName evidence="7">VTT domain-containing protein</fullName>
    </recommendedName>
</protein>
<evidence type="ECO:0000256" key="6">
    <source>
        <dbReference type="SAM" id="Phobius"/>
    </source>
</evidence>
<feature type="transmembrane region" description="Helical" evidence="6">
    <location>
        <begin position="57"/>
        <end position="79"/>
    </location>
</feature>
<evidence type="ECO:0000256" key="1">
    <source>
        <dbReference type="ARBA" id="ARBA00004651"/>
    </source>
</evidence>
<evidence type="ECO:0000256" key="2">
    <source>
        <dbReference type="ARBA" id="ARBA00022475"/>
    </source>
</evidence>
<dbReference type="Pfam" id="PF09335">
    <property type="entry name" value="VTT_dom"/>
    <property type="match status" value="1"/>
</dbReference>
<keyword evidence="2" id="KW-1003">Cell membrane</keyword>
<evidence type="ECO:0000313" key="9">
    <source>
        <dbReference type="Proteomes" id="UP000176349"/>
    </source>
</evidence>
<dbReference type="PANTHER" id="PTHR42709">
    <property type="entry name" value="ALKALINE PHOSPHATASE LIKE PROTEIN"/>
    <property type="match status" value="1"/>
</dbReference>
<dbReference type="AlphaFoldDB" id="A0A1G2C810"/>
<comment type="subcellular location">
    <subcellularLocation>
        <location evidence="1">Cell membrane</location>
        <topology evidence="1">Multi-pass membrane protein</topology>
    </subcellularLocation>
</comment>
<sequence>MVSDLIAAVSLFVLKTIEYSGYAGVFFLMAAESANIPVPSEVIMPFSGFLVSQGAFSFWVVVLMGTLGNLAGSLFSYWLGFRWGRKVLPYARFILIREHDIAAAERWFTRFGNAAAFVSRLLPVVRTFISFPAGVFRVPIGSFAAYTFAGSLLWSAFLAYLGVVLGENWHALEGYFRKFDVAIVALGVIAAGWWIYRHFSRNASKIQ</sequence>
<organism evidence="8 9">
    <name type="scientific">Candidatus Liptonbacteria bacterium GWC1_60_9</name>
    <dbReference type="NCBI Taxonomy" id="1798645"/>
    <lineage>
        <taxon>Bacteria</taxon>
        <taxon>Candidatus Liptoniibacteriota</taxon>
    </lineage>
</organism>
<dbReference type="InterPro" id="IPR051311">
    <property type="entry name" value="DedA_domain"/>
</dbReference>
<keyword evidence="3 6" id="KW-0812">Transmembrane</keyword>
<evidence type="ECO:0000256" key="4">
    <source>
        <dbReference type="ARBA" id="ARBA00022989"/>
    </source>
</evidence>
<keyword evidence="4 6" id="KW-1133">Transmembrane helix</keyword>
<proteinExistence type="predicted"/>
<feature type="transmembrane region" description="Helical" evidence="6">
    <location>
        <begin position="175"/>
        <end position="196"/>
    </location>
</feature>
<accession>A0A1G2C810</accession>
<evidence type="ECO:0000259" key="7">
    <source>
        <dbReference type="Pfam" id="PF09335"/>
    </source>
</evidence>
<comment type="caution">
    <text evidence="8">The sequence shown here is derived from an EMBL/GenBank/DDBJ whole genome shotgun (WGS) entry which is preliminary data.</text>
</comment>
<dbReference type="PANTHER" id="PTHR42709:SF6">
    <property type="entry name" value="UNDECAPRENYL PHOSPHATE TRANSPORTER A"/>
    <property type="match status" value="1"/>
</dbReference>
<dbReference type="InterPro" id="IPR032816">
    <property type="entry name" value="VTT_dom"/>
</dbReference>
<evidence type="ECO:0000313" key="8">
    <source>
        <dbReference type="EMBL" id="OGY96810.1"/>
    </source>
</evidence>
<gene>
    <name evidence="8" type="ORF">A2128_02875</name>
</gene>
<keyword evidence="5 6" id="KW-0472">Membrane</keyword>
<feature type="transmembrane region" description="Helical" evidence="6">
    <location>
        <begin position="143"/>
        <end position="163"/>
    </location>
</feature>
<reference evidence="8 9" key="1">
    <citation type="journal article" date="2016" name="Nat. Commun.">
        <title>Thousands of microbial genomes shed light on interconnected biogeochemical processes in an aquifer system.</title>
        <authorList>
            <person name="Anantharaman K."/>
            <person name="Brown C.T."/>
            <person name="Hug L.A."/>
            <person name="Sharon I."/>
            <person name="Castelle C.J."/>
            <person name="Probst A.J."/>
            <person name="Thomas B.C."/>
            <person name="Singh A."/>
            <person name="Wilkins M.J."/>
            <person name="Karaoz U."/>
            <person name="Brodie E.L."/>
            <person name="Williams K.H."/>
            <person name="Hubbard S.S."/>
            <person name="Banfield J.F."/>
        </authorList>
    </citation>
    <scope>NUCLEOTIDE SEQUENCE [LARGE SCALE GENOMIC DNA]</scope>
</reference>
<dbReference type="EMBL" id="MHKV01000033">
    <property type="protein sequence ID" value="OGY96810.1"/>
    <property type="molecule type" value="Genomic_DNA"/>
</dbReference>
<name>A0A1G2C810_9BACT</name>
<evidence type="ECO:0000256" key="5">
    <source>
        <dbReference type="ARBA" id="ARBA00023136"/>
    </source>
</evidence>
<evidence type="ECO:0000256" key="3">
    <source>
        <dbReference type="ARBA" id="ARBA00022692"/>
    </source>
</evidence>
<feature type="domain" description="VTT" evidence="7">
    <location>
        <begin position="38"/>
        <end position="162"/>
    </location>
</feature>